<accession>A0A7J7HTW2</accession>
<dbReference type="Proteomes" id="UP000593564">
    <property type="component" value="Unassembled WGS sequence"/>
</dbReference>
<feature type="region of interest" description="Disordered" evidence="1">
    <location>
        <begin position="302"/>
        <end position="345"/>
    </location>
</feature>
<name>A0A7J7HTW2_CAMSI</name>
<dbReference type="PANTHER" id="PTHR12484:SF4">
    <property type="entry name" value="A-KINASE ANCHOR PROTEIN 17A"/>
    <property type="match status" value="1"/>
</dbReference>
<reference evidence="2 3" key="2">
    <citation type="submission" date="2020-07" db="EMBL/GenBank/DDBJ databases">
        <title>Genome assembly of wild tea tree DASZ reveals pedigree and selection history of tea varieties.</title>
        <authorList>
            <person name="Zhang W."/>
        </authorList>
    </citation>
    <scope>NUCLEOTIDE SEQUENCE [LARGE SCALE GENOMIC DNA]</scope>
    <source>
        <strain evidence="3">cv. G240</strain>
        <tissue evidence="2">Leaf</tissue>
    </source>
</reference>
<gene>
    <name evidence="2" type="ORF">HYC85_008362</name>
</gene>
<dbReference type="PANTHER" id="PTHR12484">
    <property type="entry name" value="B-LYMPHOCYTE ANTIGEN-RELATED"/>
    <property type="match status" value="1"/>
</dbReference>
<proteinExistence type="predicted"/>
<dbReference type="InterPro" id="IPR056852">
    <property type="entry name" value="AK17A/B"/>
</dbReference>
<dbReference type="Pfam" id="PF25015">
    <property type="entry name" value="RBD_AKAP-17A"/>
    <property type="match status" value="1"/>
</dbReference>
<keyword evidence="3" id="KW-1185">Reference proteome</keyword>
<protein>
    <submittedName>
        <fullName evidence="2">Uncharacterized protein</fullName>
    </submittedName>
</protein>
<evidence type="ECO:0000313" key="2">
    <source>
        <dbReference type="EMBL" id="KAF5955506.1"/>
    </source>
</evidence>
<reference evidence="3" key="1">
    <citation type="journal article" date="2020" name="Nat. Commun.">
        <title>Genome assembly of wild tea tree DASZ reveals pedigree and selection history of tea varieties.</title>
        <authorList>
            <person name="Zhang W."/>
            <person name="Zhang Y."/>
            <person name="Qiu H."/>
            <person name="Guo Y."/>
            <person name="Wan H."/>
            <person name="Zhang X."/>
            <person name="Scossa F."/>
            <person name="Alseekh S."/>
            <person name="Zhang Q."/>
            <person name="Wang P."/>
            <person name="Xu L."/>
            <person name="Schmidt M.H."/>
            <person name="Jia X."/>
            <person name="Li D."/>
            <person name="Zhu A."/>
            <person name="Guo F."/>
            <person name="Chen W."/>
            <person name="Ni D."/>
            <person name="Usadel B."/>
            <person name="Fernie A.R."/>
            <person name="Wen W."/>
        </authorList>
    </citation>
    <scope>NUCLEOTIDE SEQUENCE [LARGE SCALE GENOMIC DNA]</scope>
    <source>
        <strain evidence="3">cv. G240</strain>
    </source>
</reference>
<evidence type="ECO:0000313" key="3">
    <source>
        <dbReference type="Proteomes" id="UP000593564"/>
    </source>
</evidence>
<evidence type="ECO:0000256" key="1">
    <source>
        <dbReference type="SAM" id="MobiDB-lite"/>
    </source>
</evidence>
<dbReference type="EMBL" id="JACBKZ010000003">
    <property type="protein sequence ID" value="KAF5955506.1"/>
    <property type="molecule type" value="Genomic_DNA"/>
</dbReference>
<dbReference type="AlphaFoldDB" id="A0A7J7HTW2"/>
<comment type="caution">
    <text evidence="2">The sequence shown here is derived from an EMBL/GenBank/DDBJ whole genome shotgun (WGS) entry which is preliminary data.</text>
</comment>
<sequence>MTNPPSSETLRPTETLEIENGLSLVPRVKLLLTIHRADHSVKPLDEWQLKRSLTDFLKSSFSLTVPEDDIVVRRFKDLKKRKRDDPVAHGALFIRDLGFLSKLSRSEILHGIDGGDDVKELEKKFLGWRRSVVDKTDGIELSLEGVKFRLTASVPESDDFDGMRKEWEELNAFGNRGYSRGGRQQQPDTIVLKGVPSRWFAEPRVSSKPSMLVTHTIFSAFGKIRNLNVAENDDLGKNADEDSGDIVSGLQCKIVVQFEKYKDFCTALKVLCGRSLQKQGSRLKADYEVTWDKDGFFQYARNETQEKSSRMPPLDVGNYRSEAPRRQSHFSRFSPDNVRSKRFKE</sequence>
<organism evidence="2 3">
    <name type="scientific">Camellia sinensis</name>
    <name type="common">Tea plant</name>
    <name type="synonym">Thea sinensis</name>
    <dbReference type="NCBI Taxonomy" id="4442"/>
    <lineage>
        <taxon>Eukaryota</taxon>
        <taxon>Viridiplantae</taxon>
        <taxon>Streptophyta</taxon>
        <taxon>Embryophyta</taxon>
        <taxon>Tracheophyta</taxon>
        <taxon>Spermatophyta</taxon>
        <taxon>Magnoliopsida</taxon>
        <taxon>eudicotyledons</taxon>
        <taxon>Gunneridae</taxon>
        <taxon>Pentapetalae</taxon>
        <taxon>asterids</taxon>
        <taxon>Ericales</taxon>
        <taxon>Theaceae</taxon>
        <taxon>Camellia</taxon>
    </lineage>
</organism>